<evidence type="ECO:0000256" key="4">
    <source>
        <dbReference type="ARBA" id="ARBA00022847"/>
    </source>
</evidence>
<evidence type="ECO:0000313" key="8">
    <source>
        <dbReference type="EMBL" id="MBI3015108.1"/>
    </source>
</evidence>
<dbReference type="Pfam" id="PF01566">
    <property type="entry name" value="Nramp"/>
    <property type="match status" value="1"/>
</dbReference>
<feature type="transmembrane region" description="Helical" evidence="7">
    <location>
        <begin position="276"/>
        <end position="305"/>
    </location>
</feature>
<name>A0A932GQ90_UNCTE</name>
<accession>A0A932GQ90</accession>
<organism evidence="8 9">
    <name type="scientific">Tectimicrobiota bacterium</name>
    <dbReference type="NCBI Taxonomy" id="2528274"/>
    <lineage>
        <taxon>Bacteria</taxon>
        <taxon>Pseudomonadati</taxon>
        <taxon>Nitrospinota/Tectimicrobiota group</taxon>
        <taxon>Candidatus Tectimicrobiota</taxon>
    </lineage>
</organism>
<feature type="transmembrane region" description="Helical" evidence="7">
    <location>
        <begin position="89"/>
        <end position="109"/>
    </location>
</feature>
<proteinExistence type="predicted"/>
<feature type="transmembrane region" description="Helical" evidence="7">
    <location>
        <begin position="232"/>
        <end position="256"/>
    </location>
</feature>
<gene>
    <name evidence="8" type="ORF">HYY65_08645</name>
</gene>
<dbReference type="GO" id="GO:0005384">
    <property type="term" value="F:manganese ion transmembrane transporter activity"/>
    <property type="evidence" value="ECO:0007669"/>
    <property type="project" value="TreeGrafter"/>
</dbReference>
<feature type="transmembrane region" description="Helical" evidence="7">
    <location>
        <begin position="49"/>
        <end position="68"/>
    </location>
</feature>
<evidence type="ECO:0000256" key="6">
    <source>
        <dbReference type="ARBA" id="ARBA00023136"/>
    </source>
</evidence>
<dbReference type="GO" id="GO:0005886">
    <property type="term" value="C:plasma membrane"/>
    <property type="evidence" value="ECO:0007669"/>
    <property type="project" value="TreeGrafter"/>
</dbReference>
<dbReference type="AlphaFoldDB" id="A0A932GQ90"/>
<keyword evidence="6 7" id="KW-0472">Membrane</keyword>
<dbReference type="EMBL" id="JACPSX010000166">
    <property type="protein sequence ID" value="MBI3015108.1"/>
    <property type="molecule type" value="Genomic_DNA"/>
</dbReference>
<dbReference type="InterPro" id="IPR001046">
    <property type="entry name" value="NRAMP_fam"/>
</dbReference>
<evidence type="ECO:0000256" key="2">
    <source>
        <dbReference type="ARBA" id="ARBA00022448"/>
    </source>
</evidence>
<evidence type="ECO:0000256" key="7">
    <source>
        <dbReference type="SAM" id="Phobius"/>
    </source>
</evidence>
<dbReference type="Proteomes" id="UP000741360">
    <property type="component" value="Unassembled WGS sequence"/>
</dbReference>
<evidence type="ECO:0000313" key="9">
    <source>
        <dbReference type="Proteomes" id="UP000741360"/>
    </source>
</evidence>
<feature type="transmembrane region" description="Helical" evidence="7">
    <location>
        <begin position="115"/>
        <end position="139"/>
    </location>
</feature>
<evidence type="ECO:0000256" key="1">
    <source>
        <dbReference type="ARBA" id="ARBA00004141"/>
    </source>
</evidence>
<feature type="transmembrane region" description="Helical" evidence="7">
    <location>
        <begin position="326"/>
        <end position="345"/>
    </location>
</feature>
<keyword evidence="5 7" id="KW-1133">Transmembrane helix</keyword>
<feature type="transmembrane region" description="Helical" evidence="7">
    <location>
        <begin position="12"/>
        <end position="29"/>
    </location>
</feature>
<dbReference type="PANTHER" id="PTHR11706">
    <property type="entry name" value="SOLUTE CARRIER PROTEIN FAMILY 11 MEMBER"/>
    <property type="match status" value="1"/>
</dbReference>
<dbReference type="NCBIfam" id="NF037982">
    <property type="entry name" value="Nramp_1"/>
    <property type="match status" value="1"/>
</dbReference>
<comment type="subcellular location">
    <subcellularLocation>
        <location evidence="1">Membrane</location>
        <topology evidence="1">Multi-pass membrane protein</topology>
    </subcellularLocation>
</comment>
<protein>
    <submittedName>
        <fullName evidence="8">Nramp family divalent metal transporter</fullName>
    </submittedName>
</protein>
<dbReference type="GO" id="GO:0015086">
    <property type="term" value="F:cadmium ion transmembrane transporter activity"/>
    <property type="evidence" value="ECO:0007669"/>
    <property type="project" value="TreeGrafter"/>
</dbReference>
<evidence type="ECO:0000256" key="5">
    <source>
        <dbReference type="ARBA" id="ARBA00022989"/>
    </source>
</evidence>
<feature type="transmembrane region" description="Helical" evidence="7">
    <location>
        <begin position="151"/>
        <end position="170"/>
    </location>
</feature>
<feature type="transmembrane region" description="Helical" evidence="7">
    <location>
        <begin position="393"/>
        <end position="415"/>
    </location>
</feature>
<dbReference type="GO" id="GO:0015293">
    <property type="term" value="F:symporter activity"/>
    <property type="evidence" value="ECO:0007669"/>
    <property type="project" value="UniProtKB-KW"/>
</dbReference>
<reference evidence="8" key="1">
    <citation type="submission" date="2020-07" db="EMBL/GenBank/DDBJ databases">
        <title>Huge and variable diversity of episymbiotic CPR bacteria and DPANN archaea in groundwater ecosystems.</title>
        <authorList>
            <person name="He C.Y."/>
            <person name="Keren R."/>
            <person name="Whittaker M."/>
            <person name="Farag I.F."/>
            <person name="Doudna J."/>
            <person name="Cate J.H.D."/>
            <person name="Banfield J.F."/>
        </authorList>
    </citation>
    <scope>NUCLEOTIDE SEQUENCE</scope>
    <source>
        <strain evidence="8">NC_groundwater_717_Ag_S-0.2um_59_8</strain>
    </source>
</reference>
<sequence>MNPTRFQRFRTNFLIFLSVLGPGIITANVNNDAGGIYTYSVAGAQFGYTLLWTLVPITVALVVVQEMVARMGVVTGKGLADLIREEYGFRTTFFLMALLLITNLGNTIAEFAGLASGMSIFGVSRYIAVPLGALLVWALVIKGTYRMVEKVFLVACVFYGAYLISGFLAHPDWKTAMSSAAVPSLRFDSAYLYMIIGLVGATVAPWMQFYLQSGVVEKGVKLEHYRQSRWDVIIGCIIADVVVFFVIVACAATIYVSGQRQIADAGDAALALAPLAGPFASTLFAFGLINASLFAACILPLATAYSVCEGLGLESGINKRVHEAPGFYSLYTGLIFLGAVAVVLLSESRQISIILLSQVANGIVLPFVLIFMLRLANREDLMGEYRNTRLFNVIAWITCVVMIALTLLLVISAFFPQYTPK</sequence>
<feature type="transmembrane region" description="Helical" evidence="7">
    <location>
        <begin position="190"/>
        <end position="211"/>
    </location>
</feature>
<keyword evidence="2" id="KW-0813">Transport</keyword>
<keyword evidence="4" id="KW-0769">Symport</keyword>
<evidence type="ECO:0000256" key="3">
    <source>
        <dbReference type="ARBA" id="ARBA00022692"/>
    </source>
</evidence>
<comment type="caution">
    <text evidence="8">The sequence shown here is derived from an EMBL/GenBank/DDBJ whole genome shotgun (WGS) entry which is preliminary data.</text>
</comment>
<dbReference type="GO" id="GO:0034755">
    <property type="term" value="P:iron ion transmembrane transport"/>
    <property type="evidence" value="ECO:0007669"/>
    <property type="project" value="TreeGrafter"/>
</dbReference>
<dbReference type="PANTHER" id="PTHR11706:SF33">
    <property type="entry name" value="NATURAL RESISTANCE-ASSOCIATED MACROPHAGE PROTEIN 2"/>
    <property type="match status" value="1"/>
</dbReference>
<keyword evidence="3 7" id="KW-0812">Transmembrane</keyword>
<feature type="transmembrane region" description="Helical" evidence="7">
    <location>
        <begin position="351"/>
        <end position="373"/>
    </location>
</feature>